<sequence>MDHYEVLIKDAVVDALQEMAFHEVNGEGLSYSAPWQLVGEADSLLVYKKADLEHRGSTIGRVFGRLRADFDDVMGFFYSDNSKDYFKVNQLMHHETLDARVISVMRKRDRANPFSFFGVKYLCYQPVPSIPPRDMVFVEYIGYARDAKGRTVGFQATLPLDPQDTPNLGHTMRVPRVRQTNVCLVRRVDGHENQTAVFTTGSYDMRESNSNMNAFFKKYMETLRDIAVLMDSKRISSHEMLSKNNWVPDSLRKSCYVCTRSFGATRHRHHCRMCGEVVCKKCLVVRQIAVAEGQGAATMTKLKVCMFCVQKTRTLNNVTPKDEEVAVHGRSRSPTSSSISHTITSSMDRPSYYSSSADSSDRSSTYSFDVGFSIRSPSRRYSDMSEATTIFEKEEEPVVDNFMADLYIDTSDMASVSSMPRSRTTPPHGQGDMHLLQRTYSGTSPRSAHSGHSGRSGRSGRSSSNSYRAGSGHQPQQQYMRPPPQPQLPQYPQYGQLPQHSQHALAPQPQPGYNASYKTSTSVSRERGPSNPYQFGSIDQQLAEQQEILRQMTLASNHYGHPRGNQMPDPRYR</sequence>
<feature type="compositionally biased region" description="Polar residues" evidence="5">
    <location>
        <begin position="511"/>
        <end position="523"/>
    </location>
</feature>
<dbReference type="Proteomes" id="UP000794436">
    <property type="component" value="Unassembled WGS sequence"/>
</dbReference>
<proteinExistence type="predicted"/>
<dbReference type="InterPro" id="IPR017455">
    <property type="entry name" value="Znf_FYVE-rel"/>
</dbReference>
<dbReference type="InterPro" id="IPR000306">
    <property type="entry name" value="Znf_FYVE"/>
</dbReference>
<organism evidence="7 8">
    <name type="scientific">Pythium oligandrum</name>
    <name type="common">Mycoparasitic fungus</name>
    <dbReference type="NCBI Taxonomy" id="41045"/>
    <lineage>
        <taxon>Eukaryota</taxon>
        <taxon>Sar</taxon>
        <taxon>Stramenopiles</taxon>
        <taxon>Oomycota</taxon>
        <taxon>Peronosporomycetes</taxon>
        <taxon>Pythiales</taxon>
        <taxon>Pythiaceae</taxon>
        <taxon>Pythium</taxon>
    </lineage>
</organism>
<dbReference type="InterPro" id="IPR052727">
    <property type="entry name" value="Rab4/Rab5_effector"/>
</dbReference>
<name>A0A8K1FGH5_PYTOL</name>
<dbReference type="EMBL" id="SPLM01000108">
    <property type="protein sequence ID" value="TMW60014.1"/>
    <property type="molecule type" value="Genomic_DNA"/>
</dbReference>
<evidence type="ECO:0000313" key="7">
    <source>
        <dbReference type="EMBL" id="TMW60014.1"/>
    </source>
</evidence>
<dbReference type="SMART" id="SM00064">
    <property type="entry name" value="FYVE"/>
    <property type="match status" value="1"/>
</dbReference>
<accession>A0A8K1FGH5</accession>
<dbReference type="InterPro" id="IPR023393">
    <property type="entry name" value="START-like_dom_sf"/>
</dbReference>
<dbReference type="Gene3D" id="3.30.40.10">
    <property type="entry name" value="Zinc/RING finger domain, C3HC4 (zinc finger)"/>
    <property type="match status" value="1"/>
</dbReference>
<feature type="compositionally biased region" description="Polar residues" evidence="5">
    <location>
        <begin position="414"/>
        <end position="427"/>
    </location>
</feature>
<dbReference type="OrthoDB" id="68108at2759"/>
<evidence type="ECO:0000256" key="1">
    <source>
        <dbReference type="ARBA" id="ARBA00022723"/>
    </source>
</evidence>
<feature type="compositionally biased region" description="Low complexity" evidence="5">
    <location>
        <begin position="332"/>
        <end position="365"/>
    </location>
</feature>
<evidence type="ECO:0000256" key="2">
    <source>
        <dbReference type="ARBA" id="ARBA00022771"/>
    </source>
</evidence>
<dbReference type="PANTHER" id="PTHR13510">
    <property type="entry name" value="FYVE-FINGER-CONTAINING RAB5 EFFECTOR PROTEIN RABENOSYN-5-RELATED"/>
    <property type="match status" value="1"/>
</dbReference>
<evidence type="ECO:0000256" key="5">
    <source>
        <dbReference type="SAM" id="MobiDB-lite"/>
    </source>
</evidence>
<feature type="region of interest" description="Disordered" evidence="5">
    <location>
        <begin position="414"/>
        <end position="573"/>
    </location>
</feature>
<feature type="region of interest" description="Disordered" evidence="5">
    <location>
        <begin position="320"/>
        <end position="365"/>
    </location>
</feature>
<keyword evidence="8" id="KW-1185">Reference proteome</keyword>
<dbReference type="PANTHER" id="PTHR13510:SF44">
    <property type="entry name" value="RABENOSYN-5"/>
    <property type="match status" value="1"/>
</dbReference>
<dbReference type="AlphaFoldDB" id="A0A8K1FGH5"/>
<comment type="caution">
    <text evidence="7">The sequence shown here is derived from an EMBL/GenBank/DDBJ whole genome shotgun (WGS) entry which is preliminary data.</text>
</comment>
<evidence type="ECO:0000256" key="4">
    <source>
        <dbReference type="PROSITE-ProRule" id="PRU00091"/>
    </source>
</evidence>
<dbReference type="InterPro" id="IPR011011">
    <property type="entry name" value="Znf_FYVE_PHD"/>
</dbReference>
<gene>
    <name evidence="7" type="ORF">Poli38472_000056</name>
</gene>
<dbReference type="InterPro" id="IPR013083">
    <property type="entry name" value="Znf_RING/FYVE/PHD"/>
</dbReference>
<reference evidence="7" key="1">
    <citation type="submission" date="2019-03" db="EMBL/GenBank/DDBJ databases">
        <title>Long read genome sequence of the mycoparasitic Pythium oligandrum ATCC 38472 isolated from sugarbeet rhizosphere.</title>
        <authorList>
            <person name="Gaulin E."/>
        </authorList>
    </citation>
    <scope>NUCLEOTIDE SEQUENCE</scope>
    <source>
        <strain evidence="7">ATCC 38472_TT</strain>
    </source>
</reference>
<dbReference type="PROSITE" id="PS50178">
    <property type="entry name" value="ZF_FYVE"/>
    <property type="match status" value="1"/>
</dbReference>
<dbReference type="SUPFAM" id="SSF57903">
    <property type="entry name" value="FYVE/PHD zinc finger"/>
    <property type="match status" value="1"/>
</dbReference>
<evidence type="ECO:0000313" key="8">
    <source>
        <dbReference type="Proteomes" id="UP000794436"/>
    </source>
</evidence>
<feature type="domain" description="FYVE-type" evidence="6">
    <location>
        <begin position="249"/>
        <end position="313"/>
    </location>
</feature>
<evidence type="ECO:0000259" key="6">
    <source>
        <dbReference type="PROSITE" id="PS50178"/>
    </source>
</evidence>
<dbReference type="GO" id="GO:0008270">
    <property type="term" value="F:zinc ion binding"/>
    <property type="evidence" value="ECO:0007669"/>
    <property type="project" value="UniProtKB-KW"/>
</dbReference>
<feature type="compositionally biased region" description="Low complexity" evidence="5">
    <location>
        <begin position="444"/>
        <end position="453"/>
    </location>
</feature>
<protein>
    <recommendedName>
        <fullName evidence="6">FYVE-type domain-containing protein</fullName>
    </recommendedName>
</protein>
<dbReference type="Pfam" id="PF01363">
    <property type="entry name" value="FYVE"/>
    <property type="match status" value="1"/>
</dbReference>
<keyword evidence="1" id="KW-0479">Metal-binding</keyword>
<keyword evidence="3" id="KW-0862">Zinc</keyword>
<feature type="compositionally biased region" description="Low complexity" evidence="5">
    <location>
        <begin position="459"/>
        <end position="480"/>
    </location>
</feature>
<feature type="compositionally biased region" description="Low complexity" evidence="5">
    <location>
        <begin position="490"/>
        <end position="499"/>
    </location>
</feature>
<dbReference type="Gene3D" id="3.30.530.20">
    <property type="match status" value="1"/>
</dbReference>
<evidence type="ECO:0000256" key="3">
    <source>
        <dbReference type="ARBA" id="ARBA00022833"/>
    </source>
</evidence>
<feature type="compositionally biased region" description="Polar residues" evidence="5">
    <location>
        <begin position="531"/>
        <end position="544"/>
    </location>
</feature>
<keyword evidence="2 4" id="KW-0863">Zinc-finger</keyword>